<keyword evidence="5" id="KW-1185">Reference proteome</keyword>
<gene>
    <name evidence="4" type="ORF">CSOL1703_00001447</name>
</gene>
<keyword evidence="2" id="KW-0378">Hydrolase</keyword>
<dbReference type="EMBL" id="CABFOC020000035">
    <property type="protein sequence ID" value="CAH0049490.1"/>
    <property type="molecule type" value="Genomic_DNA"/>
</dbReference>
<evidence type="ECO:0000313" key="4">
    <source>
        <dbReference type="EMBL" id="CAH0049490.1"/>
    </source>
</evidence>
<protein>
    <submittedName>
        <fullName evidence="4">Uncharacterized protein</fullName>
    </submittedName>
</protein>
<evidence type="ECO:0000256" key="2">
    <source>
        <dbReference type="ARBA" id="ARBA00022801"/>
    </source>
</evidence>
<dbReference type="AlphaFoldDB" id="A0A9N9Z5Y0"/>
<comment type="caution">
    <text evidence="4">The sequence shown here is derived from an EMBL/GenBank/DDBJ whole genome shotgun (WGS) entry which is preliminary data.</text>
</comment>
<feature type="region of interest" description="Disordered" evidence="3">
    <location>
        <begin position="1"/>
        <end position="27"/>
    </location>
</feature>
<dbReference type="Proteomes" id="UP000775872">
    <property type="component" value="Unassembled WGS sequence"/>
</dbReference>
<dbReference type="OrthoDB" id="4499833at2759"/>
<sequence>MANPDTPTLDTDDAESTAPESTLSLKRSPTASSYYDFDQMPWDGEQGQSWMYARHARAQQRGLRLSRFRFVVRRATKTFSRRKYPSYFGNIEKLPLNTKPGLIFNRKKKIYTIGWLHHPLIPGHTTTFSGNKRKYKPNPGMVRSFYAPKNPVIFDVAYHTKENGESKNGEFKMATYHPAVKQVNEIGVVAGNSDE</sequence>
<name>A0A9N9Z5Y0_9HYPO</name>
<feature type="compositionally biased region" description="Polar residues" evidence="3">
    <location>
        <begin position="18"/>
        <end position="27"/>
    </location>
</feature>
<dbReference type="SUPFAM" id="SSF53933">
    <property type="entry name" value="Microbial ribonucleases"/>
    <property type="match status" value="1"/>
</dbReference>
<dbReference type="GO" id="GO:0016787">
    <property type="term" value="F:hydrolase activity"/>
    <property type="evidence" value="ECO:0007669"/>
    <property type="project" value="UniProtKB-KW"/>
</dbReference>
<feature type="non-terminal residue" evidence="4">
    <location>
        <position position="1"/>
    </location>
</feature>
<organism evidence="4 5">
    <name type="scientific">Clonostachys solani</name>
    <dbReference type="NCBI Taxonomy" id="160281"/>
    <lineage>
        <taxon>Eukaryota</taxon>
        <taxon>Fungi</taxon>
        <taxon>Dikarya</taxon>
        <taxon>Ascomycota</taxon>
        <taxon>Pezizomycotina</taxon>
        <taxon>Sordariomycetes</taxon>
        <taxon>Hypocreomycetidae</taxon>
        <taxon>Hypocreales</taxon>
        <taxon>Bionectriaceae</taxon>
        <taxon>Clonostachys</taxon>
    </lineage>
</organism>
<dbReference type="GO" id="GO:0003723">
    <property type="term" value="F:RNA binding"/>
    <property type="evidence" value="ECO:0007669"/>
    <property type="project" value="InterPro"/>
</dbReference>
<keyword evidence="1" id="KW-0540">Nuclease</keyword>
<dbReference type="InterPro" id="IPR016191">
    <property type="entry name" value="Ribonuclease/ribotoxin"/>
</dbReference>
<evidence type="ECO:0000256" key="1">
    <source>
        <dbReference type="ARBA" id="ARBA00022722"/>
    </source>
</evidence>
<reference evidence="4" key="1">
    <citation type="submission" date="2021-10" db="EMBL/GenBank/DDBJ databases">
        <authorList>
            <person name="Piombo E."/>
        </authorList>
    </citation>
    <scope>NUCLEOTIDE SEQUENCE</scope>
</reference>
<proteinExistence type="predicted"/>
<evidence type="ECO:0000256" key="3">
    <source>
        <dbReference type="SAM" id="MobiDB-lite"/>
    </source>
</evidence>
<evidence type="ECO:0000313" key="5">
    <source>
        <dbReference type="Proteomes" id="UP000775872"/>
    </source>
</evidence>
<dbReference type="GO" id="GO:0004540">
    <property type="term" value="F:RNA nuclease activity"/>
    <property type="evidence" value="ECO:0007669"/>
    <property type="project" value="InterPro"/>
</dbReference>
<accession>A0A9N9Z5Y0</accession>